<organism evidence="12 13">
    <name type="scientific">Candidatus Roizmanbacteria bacterium CG10_big_fil_rev_8_21_14_0_10_45_7</name>
    <dbReference type="NCBI Taxonomy" id="1974854"/>
    <lineage>
        <taxon>Bacteria</taxon>
        <taxon>Candidatus Roizmaniibacteriota</taxon>
    </lineage>
</organism>
<dbReference type="CDD" id="cd00187">
    <property type="entry name" value="TOP4c"/>
    <property type="match status" value="1"/>
</dbReference>
<dbReference type="Pfam" id="PF03989">
    <property type="entry name" value="DNA_gyraseA_C"/>
    <property type="match status" value="6"/>
</dbReference>
<feature type="domain" description="Topo IIA-type catalytic" evidence="11">
    <location>
        <begin position="31"/>
        <end position="513"/>
    </location>
</feature>
<comment type="function">
    <text evidence="8">A type II topoisomerase that negatively supercoils closed circular double-stranded (ds) DNA in an ATP-dependent manner to modulate DNA topology and maintain chromosomes in an underwound state. Negative supercoiling favors strand separation, and DNA replication, transcription, recombination and repair, all of which involve strand separation. Also able to catalyze the interconversion of other topological isomers of dsDNA rings, including catenanes and knotted rings. Type II topoisomerases break and join 2 DNA strands simultaneously in an ATP-dependent manner.</text>
</comment>
<evidence type="ECO:0000256" key="3">
    <source>
        <dbReference type="ARBA" id="ARBA00022741"/>
    </source>
</evidence>
<evidence type="ECO:0000256" key="8">
    <source>
        <dbReference type="HAMAP-Rule" id="MF_01897"/>
    </source>
</evidence>
<dbReference type="InterPro" id="IPR013760">
    <property type="entry name" value="Topo_IIA-like_dom_sf"/>
</dbReference>
<keyword evidence="10" id="KW-0175">Coiled coil</keyword>
<accession>A0A2M8KVJ1</accession>
<evidence type="ECO:0000256" key="5">
    <source>
        <dbReference type="ARBA" id="ARBA00023029"/>
    </source>
</evidence>
<evidence type="ECO:0000256" key="6">
    <source>
        <dbReference type="ARBA" id="ARBA00023125"/>
    </source>
</evidence>
<dbReference type="GO" id="GO:0034335">
    <property type="term" value="F:DNA negative supercoiling activity"/>
    <property type="evidence" value="ECO:0007669"/>
    <property type="project" value="UniProtKB-ARBA"/>
</dbReference>
<dbReference type="InterPro" id="IPR002205">
    <property type="entry name" value="Topo_IIA_dom_A"/>
</dbReference>
<keyword evidence="7 8" id="KW-0413">Isomerase</keyword>
<feature type="active site" description="O-(5'-phospho-DNA)-tyrosine intermediate" evidence="8 9">
    <location>
        <position position="119"/>
    </location>
</feature>
<keyword evidence="6 8" id="KW-0238">DNA-binding</keyword>
<evidence type="ECO:0000256" key="1">
    <source>
        <dbReference type="ARBA" id="ARBA00000185"/>
    </source>
</evidence>
<dbReference type="NCBIfam" id="TIGR01063">
    <property type="entry name" value="gyrA"/>
    <property type="match status" value="1"/>
</dbReference>
<comment type="subunit">
    <text evidence="8">Heterotetramer, composed of two GyrA and two GyrB chains. In the heterotetramer, GyrA contains the active site tyrosine that forms a transient covalent intermediate with DNA, while GyrB binds cofactors and catalyzes ATP hydrolysis.</text>
</comment>
<dbReference type="InterPro" id="IPR035516">
    <property type="entry name" value="Gyrase/topoIV_suA_C"/>
</dbReference>
<evidence type="ECO:0000259" key="11">
    <source>
        <dbReference type="PROSITE" id="PS52040"/>
    </source>
</evidence>
<dbReference type="NCBIfam" id="NF004044">
    <property type="entry name" value="PRK05561.1"/>
    <property type="match status" value="1"/>
</dbReference>
<dbReference type="InterPro" id="IPR005743">
    <property type="entry name" value="GyrA"/>
</dbReference>
<dbReference type="GO" id="GO:0003677">
    <property type="term" value="F:DNA binding"/>
    <property type="evidence" value="ECO:0007669"/>
    <property type="project" value="UniProtKB-UniRule"/>
</dbReference>
<dbReference type="GO" id="GO:0005694">
    <property type="term" value="C:chromosome"/>
    <property type="evidence" value="ECO:0007669"/>
    <property type="project" value="InterPro"/>
</dbReference>
<evidence type="ECO:0000256" key="2">
    <source>
        <dbReference type="ARBA" id="ARBA00008263"/>
    </source>
</evidence>
<gene>
    <name evidence="8" type="primary">gyrA</name>
    <name evidence="12" type="ORF">COU89_00660</name>
</gene>
<keyword evidence="5 8" id="KW-0799">Topoisomerase</keyword>
<dbReference type="PROSITE" id="PS52040">
    <property type="entry name" value="TOPO_IIA"/>
    <property type="match status" value="1"/>
</dbReference>
<comment type="subcellular location">
    <subcellularLocation>
        <location evidence="8">Cytoplasm</location>
    </subcellularLocation>
</comment>
<dbReference type="PANTHER" id="PTHR43493">
    <property type="entry name" value="DNA GYRASE/TOPOISOMERASE SUBUNIT A"/>
    <property type="match status" value="1"/>
</dbReference>
<keyword evidence="8" id="KW-0963">Cytoplasm</keyword>
<evidence type="ECO:0000256" key="9">
    <source>
        <dbReference type="PROSITE-ProRule" id="PRU01384"/>
    </source>
</evidence>
<dbReference type="FunFam" id="1.10.268.10:FF:000001">
    <property type="entry name" value="DNA gyrase subunit A"/>
    <property type="match status" value="1"/>
</dbReference>
<dbReference type="InterPro" id="IPR050220">
    <property type="entry name" value="Type_II_DNA_Topoisomerases"/>
</dbReference>
<dbReference type="FunFam" id="3.30.1360.40:FF:000002">
    <property type="entry name" value="DNA gyrase subunit A"/>
    <property type="match status" value="1"/>
</dbReference>
<name>A0A2M8KVJ1_9BACT</name>
<dbReference type="GO" id="GO:0005737">
    <property type="term" value="C:cytoplasm"/>
    <property type="evidence" value="ECO:0007669"/>
    <property type="project" value="UniProtKB-SubCell"/>
</dbReference>
<dbReference type="InterPro" id="IPR013757">
    <property type="entry name" value="Topo_IIA_A_a_sf"/>
</dbReference>
<dbReference type="Gene3D" id="1.10.268.10">
    <property type="entry name" value="Topoisomerase, domain 3"/>
    <property type="match status" value="1"/>
</dbReference>
<dbReference type="InterPro" id="IPR013758">
    <property type="entry name" value="Topo_IIA_A/C_ab"/>
</dbReference>
<comment type="similarity">
    <text evidence="2 8">Belongs to the type II topoisomerase GyrA/ParC subunit family.</text>
</comment>
<dbReference type="GO" id="GO:0006265">
    <property type="term" value="P:DNA topological change"/>
    <property type="evidence" value="ECO:0007669"/>
    <property type="project" value="UniProtKB-UniRule"/>
</dbReference>
<dbReference type="PANTHER" id="PTHR43493:SF5">
    <property type="entry name" value="DNA GYRASE SUBUNIT A, CHLOROPLASTIC_MITOCHONDRIAL"/>
    <property type="match status" value="1"/>
</dbReference>
<reference evidence="13" key="1">
    <citation type="submission" date="2017-09" db="EMBL/GenBank/DDBJ databases">
        <title>Depth-based differentiation of microbial function through sediment-hosted aquifers and enrichment of novel symbionts in the deep terrestrial subsurface.</title>
        <authorList>
            <person name="Probst A.J."/>
            <person name="Ladd B."/>
            <person name="Jarett J.K."/>
            <person name="Geller-Mcgrath D.E."/>
            <person name="Sieber C.M.K."/>
            <person name="Emerson J.B."/>
            <person name="Anantharaman K."/>
            <person name="Thomas B.C."/>
            <person name="Malmstrom R."/>
            <person name="Stieglmeier M."/>
            <person name="Klingl A."/>
            <person name="Woyke T."/>
            <person name="Ryan C.M."/>
            <person name="Banfield J.F."/>
        </authorList>
    </citation>
    <scope>NUCLEOTIDE SEQUENCE [LARGE SCALE GENOMIC DNA]</scope>
</reference>
<dbReference type="SUPFAM" id="SSF101904">
    <property type="entry name" value="GyrA/ParC C-terminal domain-like"/>
    <property type="match status" value="1"/>
</dbReference>
<dbReference type="EC" id="5.6.2.2" evidence="8"/>
<dbReference type="GO" id="GO:0005524">
    <property type="term" value="F:ATP binding"/>
    <property type="evidence" value="ECO:0007669"/>
    <property type="project" value="UniProtKB-UniRule"/>
</dbReference>
<comment type="catalytic activity">
    <reaction evidence="1 8 9">
        <text>ATP-dependent breakage, passage and rejoining of double-stranded DNA.</text>
        <dbReference type="EC" id="5.6.2.2"/>
    </reaction>
</comment>
<dbReference type="InterPro" id="IPR006691">
    <property type="entry name" value="GyrA/parC_rep"/>
</dbReference>
<dbReference type="NCBIfam" id="NF004043">
    <property type="entry name" value="PRK05560.1"/>
    <property type="match status" value="1"/>
</dbReference>
<comment type="caution">
    <text evidence="12">The sequence shown here is derived from an EMBL/GenBank/DDBJ whole genome shotgun (WGS) entry which is preliminary data.</text>
</comment>
<evidence type="ECO:0000256" key="4">
    <source>
        <dbReference type="ARBA" id="ARBA00022840"/>
    </source>
</evidence>
<dbReference type="GO" id="GO:0009330">
    <property type="term" value="C:DNA topoisomerase type II (double strand cut, ATP-hydrolyzing) complex"/>
    <property type="evidence" value="ECO:0007669"/>
    <property type="project" value="TreeGrafter"/>
</dbReference>
<dbReference type="EMBL" id="PFEE01000014">
    <property type="protein sequence ID" value="PJE63920.1"/>
    <property type="molecule type" value="Genomic_DNA"/>
</dbReference>
<dbReference type="GO" id="GO:0006261">
    <property type="term" value="P:DNA-templated DNA replication"/>
    <property type="evidence" value="ECO:0007669"/>
    <property type="project" value="UniProtKB-UniRule"/>
</dbReference>
<feature type="coiled-coil region" evidence="10">
    <location>
        <begin position="438"/>
        <end position="470"/>
    </location>
</feature>
<dbReference type="Proteomes" id="UP000231569">
    <property type="component" value="Unassembled WGS sequence"/>
</dbReference>
<evidence type="ECO:0000256" key="10">
    <source>
        <dbReference type="SAM" id="Coils"/>
    </source>
</evidence>
<sequence length="837" mass="92561">MVTTILNSPITTAMKQSYLDYAMSVIVARALPDVRDGLKPVQRRILYTMFRLGLTAGAKTRKSATVVGEVLGKYHPHGDVPVYEALVRMAQTFSMRYPLVRGQGNFGSIDGDPPAAMRYTEAKLEKIAEEIMIDYDKDTVLWRDNFDSTLKEPEYLPGAVPNLLLNGAEGIAVGMATKIPTHNLGELIDGVLATIDTAVFDNKLPIEEALSLVTFSTTIDDLLQHVKGPDFPTGGILYSQADIREAYETGRKSLVVRGVATIEENKKGREAIIITELPYQVNKASLVARIAELVTEKKLVGVSGLRDESDRRGIRVVVEIKKDAVAKKVLNNLYLKTSLQTTFPVNMVALVEGIPQTLSLKSILDLFLRHRADIIIKKTKYELKIAKAREHILEGLIIAIDNIDEVVDIIKKSESEAVAKTNLIARFSFSEIQAQAILDMQLKRLTGLEKEKLQAELEAIRTEIKRLMEILSSLAAVFAEVKKSLVRIKESYADKRRTKIIKNRPGEFSDEQLIENKNMYVILTRDGYIKSLPKNTFTAQNRGGKGVMGITTNDGDTVSKVIACQTHDHILLFTNRGKVYQIRVWDIPEASRQAKGKAVVNLIPISSEEKVTAVYTYDPSDTAAVKGLLVFFATKQGYVKKTALSEYVNIRASGLIAIKLEEGDELIGVGFIKPKWYIFLVSVSGKAILFPEGNVREMGRSARGVRGIRMKEKGEFITTLSVVPQEQIKTYRMIIVTQHGLGKGVKISQFRMQGRGGVGVKAANITPKSGPIIFADLIDEKNPVELLLTSAQGQVVQIRSTAVPTLSRTAQGVIIMRFSEQGDHIASATIVEKEHEA</sequence>
<evidence type="ECO:0000313" key="12">
    <source>
        <dbReference type="EMBL" id="PJE63920.1"/>
    </source>
</evidence>
<keyword evidence="3 8" id="KW-0547">Nucleotide-binding</keyword>
<proteinExistence type="inferred from homology"/>
<dbReference type="HAMAP" id="MF_01897">
    <property type="entry name" value="GyrA"/>
    <property type="match status" value="1"/>
</dbReference>
<dbReference type="Gene3D" id="3.30.1360.40">
    <property type="match status" value="1"/>
</dbReference>
<dbReference type="Pfam" id="PF00521">
    <property type="entry name" value="DNA_topoisoIV"/>
    <property type="match status" value="1"/>
</dbReference>
<dbReference type="SMART" id="SM00434">
    <property type="entry name" value="TOP4c"/>
    <property type="match status" value="1"/>
</dbReference>
<dbReference type="SUPFAM" id="SSF56719">
    <property type="entry name" value="Type II DNA topoisomerase"/>
    <property type="match status" value="1"/>
</dbReference>
<keyword evidence="4 8" id="KW-0067">ATP-binding</keyword>
<evidence type="ECO:0000313" key="13">
    <source>
        <dbReference type="Proteomes" id="UP000231569"/>
    </source>
</evidence>
<feature type="short sequence motif" description="GyrA-box" evidence="8">
    <location>
        <begin position="540"/>
        <end position="546"/>
    </location>
</feature>
<comment type="miscellaneous">
    <text evidence="8">Few gyrases are as efficient as E.coli at forming negative supercoils. Not all organisms have 2 type II topoisomerases; in organisms with a single type II topoisomerase this enzyme also has to decatenate newly replicated chromosomes.</text>
</comment>
<protein>
    <recommendedName>
        <fullName evidence="8">DNA gyrase subunit A</fullName>
        <ecNumber evidence="8">5.6.2.2</ecNumber>
    </recommendedName>
</protein>
<dbReference type="AlphaFoldDB" id="A0A2M8KVJ1"/>
<evidence type="ECO:0000256" key="7">
    <source>
        <dbReference type="ARBA" id="ARBA00023235"/>
    </source>
</evidence>
<dbReference type="Gene3D" id="2.120.10.90">
    <property type="entry name" value="DNA gyrase/topoisomerase IV, subunit A, C-terminal"/>
    <property type="match status" value="1"/>
</dbReference>
<dbReference type="Gene3D" id="3.90.199.10">
    <property type="entry name" value="Topoisomerase II, domain 5"/>
    <property type="match status" value="1"/>
</dbReference>